<evidence type="ECO:0000313" key="2">
    <source>
        <dbReference type="EMBL" id="OGK66279.1"/>
    </source>
</evidence>
<name>A0A1F7KEK2_9BACT</name>
<protein>
    <recommendedName>
        <fullName evidence="1">PD-(D/E)XK endonuclease-like domain-containing protein</fullName>
    </recommendedName>
</protein>
<evidence type="ECO:0000259" key="1">
    <source>
        <dbReference type="Pfam" id="PF12705"/>
    </source>
</evidence>
<comment type="caution">
    <text evidence="2">The sequence shown here is derived from an EMBL/GenBank/DDBJ whole genome shotgun (WGS) entry which is preliminary data.</text>
</comment>
<proteinExistence type="predicted"/>
<sequence>MTDDKYTALWLSYSSISDFLSCPRAYYLKNIYRDPSSGNKVQIAAPPLSLGSAVHEVMDLLSNISSSNRFKEPFTVLLDRQWHRYSGKKGGFTSKEIEKQYRDRAEAMLSYLYQNPGPLKNLAVKIKMDLPYYWLSKSENIILCGKIDWLEYLSDQDSVHIIDFKTGQRTEKKDSLQLPIYYLLATNCQQRPVIKQSYWYLEKRTPPEAQEIASYEKSEKILLDIGLKIKTARKLNSFNCPNQGCSFCRPYEQIVKGKAELVGTSSYNVDLYLISKERVDEPKSIIL</sequence>
<reference evidence="2 3" key="1">
    <citation type="journal article" date="2016" name="Nat. Commun.">
        <title>Thousands of microbial genomes shed light on interconnected biogeochemical processes in an aquifer system.</title>
        <authorList>
            <person name="Anantharaman K."/>
            <person name="Brown C.T."/>
            <person name="Hug L.A."/>
            <person name="Sharon I."/>
            <person name="Castelle C.J."/>
            <person name="Probst A.J."/>
            <person name="Thomas B.C."/>
            <person name="Singh A."/>
            <person name="Wilkins M.J."/>
            <person name="Karaoz U."/>
            <person name="Brodie E.L."/>
            <person name="Williams K.H."/>
            <person name="Hubbard S.S."/>
            <person name="Banfield J.F."/>
        </authorList>
    </citation>
    <scope>NUCLEOTIDE SEQUENCE [LARGE SCALE GENOMIC DNA]</scope>
</reference>
<dbReference type="EMBL" id="MGBG01000008">
    <property type="protein sequence ID" value="OGK66279.1"/>
    <property type="molecule type" value="Genomic_DNA"/>
</dbReference>
<dbReference type="AlphaFoldDB" id="A0A1F7KEK2"/>
<accession>A0A1F7KEK2</accession>
<feature type="domain" description="PD-(D/E)XK endonuclease-like" evidence="1">
    <location>
        <begin position="11"/>
        <end position="248"/>
    </location>
</feature>
<dbReference type="InterPro" id="IPR011604">
    <property type="entry name" value="PDDEXK-like_dom_sf"/>
</dbReference>
<organism evidence="2 3">
    <name type="scientific">Candidatus Roizmanbacteria bacterium RIFOXYA1_FULL_41_12</name>
    <dbReference type="NCBI Taxonomy" id="1802082"/>
    <lineage>
        <taxon>Bacteria</taxon>
        <taxon>Candidatus Roizmaniibacteriota</taxon>
    </lineage>
</organism>
<dbReference type="InterPro" id="IPR038726">
    <property type="entry name" value="PDDEXK_AddAB-type"/>
</dbReference>
<gene>
    <name evidence="2" type="ORF">A2209_01875</name>
</gene>
<dbReference type="Pfam" id="PF12705">
    <property type="entry name" value="PDDEXK_1"/>
    <property type="match status" value="1"/>
</dbReference>
<dbReference type="Gene3D" id="3.90.320.10">
    <property type="match status" value="1"/>
</dbReference>
<evidence type="ECO:0000313" key="3">
    <source>
        <dbReference type="Proteomes" id="UP000178450"/>
    </source>
</evidence>
<dbReference type="Proteomes" id="UP000178450">
    <property type="component" value="Unassembled WGS sequence"/>
</dbReference>